<evidence type="ECO:0000313" key="2">
    <source>
        <dbReference type="EMBL" id="KAK2100787.1"/>
    </source>
</evidence>
<gene>
    <name evidence="2" type="ORF">P7K49_022135</name>
</gene>
<dbReference type="Proteomes" id="UP001266305">
    <property type="component" value="Unassembled WGS sequence"/>
</dbReference>
<dbReference type="EMBL" id="JASSZA010000010">
    <property type="protein sequence ID" value="KAK2100787.1"/>
    <property type="molecule type" value="Genomic_DNA"/>
</dbReference>
<comment type="caution">
    <text evidence="2">The sequence shown here is derived from an EMBL/GenBank/DDBJ whole genome shotgun (WGS) entry which is preliminary data.</text>
</comment>
<name>A0ABQ9UUN3_SAGOE</name>
<feature type="compositionally biased region" description="Polar residues" evidence="1">
    <location>
        <begin position="10"/>
        <end position="40"/>
    </location>
</feature>
<evidence type="ECO:0000313" key="3">
    <source>
        <dbReference type="Proteomes" id="UP001266305"/>
    </source>
</evidence>
<evidence type="ECO:0000256" key="1">
    <source>
        <dbReference type="SAM" id="MobiDB-lite"/>
    </source>
</evidence>
<feature type="compositionally biased region" description="Basic and acidic residues" evidence="1">
    <location>
        <begin position="73"/>
        <end position="95"/>
    </location>
</feature>
<organism evidence="2 3">
    <name type="scientific">Saguinus oedipus</name>
    <name type="common">Cotton-top tamarin</name>
    <name type="synonym">Oedipomidas oedipus</name>
    <dbReference type="NCBI Taxonomy" id="9490"/>
    <lineage>
        <taxon>Eukaryota</taxon>
        <taxon>Metazoa</taxon>
        <taxon>Chordata</taxon>
        <taxon>Craniata</taxon>
        <taxon>Vertebrata</taxon>
        <taxon>Euteleostomi</taxon>
        <taxon>Mammalia</taxon>
        <taxon>Eutheria</taxon>
        <taxon>Euarchontoglires</taxon>
        <taxon>Primates</taxon>
        <taxon>Haplorrhini</taxon>
        <taxon>Platyrrhini</taxon>
        <taxon>Cebidae</taxon>
        <taxon>Callitrichinae</taxon>
        <taxon>Saguinus</taxon>
    </lineage>
</organism>
<accession>A0ABQ9UUN3</accession>
<feature type="region of interest" description="Disordered" evidence="1">
    <location>
        <begin position="1"/>
        <end position="95"/>
    </location>
</feature>
<protein>
    <submittedName>
        <fullName evidence="2">Uncharacterized protein</fullName>
    </submittedName>
</protein>
<reference evidence="2 3" key="1">
    <citation type="submission" date="2023-05" db="EMBL/GenBank/DDBJ databases">
        <title>B98-5 Cell Line De Novo Hybrid Assembly: An Optical Mapping Approach.</title>
        <authorList>
            <person name="Kananen K."/>
            <person name="Auerbach J.A."/>
            <person name="Kautto E."/>
            <person name="Blachly J.S."/>
        </authorList>
    </citation>
    <scope>NUCLEOTIDE SEQUENCE [LARGE SCALE GENOMIC DNA]</scope>
    <source>
        <strain evidence="2">B95-8</strain>
        <tissue evidence="2">Cell line</tissue>
    </source>
</reference>
<keyword evidence="3" id="KW-1185">Reference proteome</keyword>
<sequence length="147" mass="16448">MPTANPAKVPSSQLFQVLSRPEVTTPTGSDVTVESRSSTPGLRRQLLRAVAEPTDTGFVSQQGTRPEALNYPQDREAQHSKTSSHDREEPEQDRGARLLRKLLSALLNAFSEYRSLIKVKSQSFLLSMNRSLSSLRKAEEEKIKECH</sequence>
<proteinExistence type="predicted"/>